<gene>
    <name evidence="2" type="ORF">DX908_05760</name>
</gene>
<feature type="transmembrane region" description="Helical" evidence="1">
    <location>
        <begin position="103"/>
        <end position="121"/>
    </location>
</feature>
<protein>
    <submittedName>
        <fullName evidence="2">Uncharacterized protein</fullName>
    </submittedName>
</protein>
<evidence type="ECO:0000313" key="3">
    <source>
        <dbReference type="Proteomes" id="UP000264589"/>
    </source>
</evidence>
<keyword evidence="1" id="KW-1133">Transmembrane helix</keyword>
<evidence type="ECO:0000313" key="2">
    <source>
        <dbReference type="EMBL" id="RFB04828.1"/>
    </source>
</evidence>
<keyword evidence="3" id="KW-1185">Reference proteome</keyword>
<feature type="transmembrane region" description="Helical" evidence="1">
    <location>
        <begin position="70"/>
        <end position="91"/>
    </location>
</feature>
<organism evidence="2 3">
    <name type="scientific">Parvularcula marina</name>
    <dbReference type="NCBI Taxonomy" id="2292771"/>
    <lineage>
        <taxon>Bacteria</taxon>
        <taxon>Pseudomonadati</taxon>
        <taxon>Pseudomonadota</taxon>
        <taxon>Alphaproteobacteria</taxon>
        <taxon>Parvularculales</taxon>
        <taxon>Parvularculaceae</taxon>
        <taxon>Parvularcula</taxon>
    </lineage>
</organism>
<keyword evidence="1" id="KW-0812">Transmembrane</keyword>
<feature type="transmembrane region" description="Helical" evidence="1">
    <location>
        <begin position="197"/>
        <end position="215"/>
    </location>
</feature>
<comment type="caution">
    <text evidence="2">The sequence shown here is derived from an EMBL/GenBank/DDBJ whole genome shotgun (WGS) entry which is preliminary data.</text>
</comment>
<dbReference type="RefSeq" id="WP_116391461.1">
    <property type="nucleotide sequence ID" value="NZ_QUQO01000001.1"/>
</dbReference>
<dbReference type="AlphaFoldDB" id="A0A371RHA3"/>
<keyword evidence="1" id="KW-0472">Membrane</keyword>
<name>A0A371RHA3_9PROT</name>
<evidence type="ECO:0000256" key="1">
    <source>
        <dbReference type="SAM" id="Phobius"/>
    </source>
</evidence>
<dbReference type="EMBL" id="QUQO01000001">
    <property type="protein sequence ID" value="RFB04828.1"/>
    <property type="molecule type" value="Genomic_DNA"/>
</dbReference>
<feature type="transmembrane region" description="Helical" evidence="1">
    <location>
        <begin position="155"/>
        <end position="177"/>
    </location>
</feature>
<accession>A0A371RHA3</accession>
<dbReference type="Proteomes" id="UP000264589">
    <property type="component" value="Unassembled WGS sequence"/>
</dbReference>
<sequence>MYSIFATSAMVSLNQFRALKRRQEALDNAFLEDPDYAEVVGFKGVIQGGESPYVAANAASGESVSMGTMIAGLVILMLIEFVAQFLAIWFFGWLLMKVVGVPFAYFGGGVIFLLFLLGWFVNMPNILNRLEAQKRQFTGEGLTPQEKNDVKKQFFLGYVINLLITVIVLLLVAKIVGVPTTLPGGEPLPIPNLDTEQLATALVIGFFGQLGAQFFGGAKPTKAPYASVLMKRL</sequence>
<reference evidence="2 3" key="1">
    <citation type="submission" date="2018-08" db="EMBL/GenBank/DDBJ databases">
        <title>Parvularcula sp. SM1705, isolated from surface water of the South Sea China.</title>
        <authorList>
            <person name="Sun L."/>
        </authorList>
    </citation>
    <scope>NUCLEOTIDE SEQUENCE [LARGE SCALE GENOMIC DNA]</scope>
    <source>
        <strain evidence="2 3">SM1705</strain>
    </source>
</reference>
<proteinExistence type="predicted"/>
<dbReference type="InParanoid" id="A0A371RHA3"/>